<dbReference type="Pfam" id="PF04954">
    <property type="entry name" value="SIP"/>
    <property type="match status" value="1"/>
</dbReference>
<feature type="domain" description="FAD-binding FR-type" evidence="1">
    <location>
        <begin position="10"/>
        <end position="140"/>
    </location>
</feature>
<dbReference type="Proteomes" id="UP000023703">
    <property type="component" value="Chromosome"/>
</dbReference>
<dbReference type="Gene3D" id="3.40.50.80">
    <property type="entry name" value="Nucleotide-binding domain of ferredoxin-NADP reductase (FNR) module"/>
    <property type="match status" value="1"/>
</dbReference>
<dbReference type="InterPro" id="IPR017927">
    <property type="entry name" value="FAD-bd_FR_type"/>
</dbReference>
<accession>X5E805</accession>
<name>X5E805_9CORY</name>
<dbReference type="CDD" id="cd06193">
    <property type="entry name" value="siderophore_interacting"/>
    <property type="match status" value="1"/>
</dbReference>
<keyword evidence="3" id="KW-1185">Reference proteome</keyword>
<dbReference type="InterPro" id="IPR007037">
    <property type="entry name" value="SIP_rossman_dom"/>
</dbReference>
<sequence length="265" mass="28873">MARFGKEHRRQMMSLTVVRRTQMSDHMVRVTVGGDALESFSYHGGDQCFRLFFPRPGQTELRMPTFANNGWAAQYFLMPKDVRPYVRNYTVRAFHPESNELDVDFVVHGDGPASVWAQQAEPGSPVGMFDEGRRYRPREDAEWQLLVADGSGLPAALAIAEETPASLPTRLIVEVPTQDDILGTTFGPHISATWLTSPDGDGAMPGERARAAALTMTPPGGPGTVFVAGENSLATGTRRGLVAAGVPKSAISFYGYWKIGRSSPS</sequence>
<dbReference type="Gene3D" id="2.40.30.10">
    <property type="entry name" value="Translation factors"/>
    <property type="match status" value="1"/>
</dbReference>
<dbReference type="AlphaFoldDB" id="X5E805"/>
<protein>
    <submittedName>
        <fullName evidence="2">Siderophore-interacting FAD-binding domain protein</fullName>
    </submittedName>
</protein>
<organism evidence="2 3">
    <name type="scientific">Corynebacterium glyciniphilum AJ 3170</name>
    <dbReference type="NCBI Taxonomy" id="1404245"/>
    <lineage>
        <taxon>Bacteria</taxon>
        <taxon>Bacillati</taxon>
        <taxon>Actinomycetota</taxon>
        <taxon>Actinomycetes</taxon>
        <taxon>Mycobacteriales</taxon>
        <taxon>Corynebacteriaceae</taxon>
        <taxon>Corynebacterium</taxon>
    </lineage>
</organism>
<dbReference type="InterPro" id="IPR039261">
    <property type="entry name" value="FNR_nucleotide-bd"/>
</dbReference>
<dbReference type="PANTHER" id="PTHR30157:SF0">
    <property type="entry name" value="NADPH-DEPENDENT FERRIC-CHELATE REDUCTASE"/>
    <property type="match status" value="1"/>
</dbReference>
<dbReference type="KEGG" id="cgy:CGLY_05635"/>
<dbReference type="InterPro" id="IPR039374">
    <property type="entry name" value="SIP_fam"/>
</dbReference>
<gene>
    <name evidence="2" type="ORF">CGLY_05635</name>
</gene>
<dbReference type="GO" id="GO:0016491">
    <property type="term" value="F:oxidoreductase activity"/>
    <property type="evidence" value="ECO:0007669"/>
    <property type="project" value="InterPro"/>
</dbReference>
<dbReference type="Pfam" id="PF08021">
    <property type="entry name" value="FAD_binding_9"/>
    <property type="match status" value="1"/>
</dbReference>
<reference evidence="2 3" key="1">
    <citation type="journal article" date="2015" name="Int. J. Syst. Evol. Microbiol.">
        <title>Revisiting Corynebacterium glyciniphilum (ex Kubota et al., 1972) sp. nov., nom. rev., isolated from putrefied banana.</title>
        <authorList>
            <person name="Al-Dilaimi A."/>
            <person name="Bednarz H."/>
            <person name="Lomker A."/>
            <person name="Niehaus K."/>
            <person name="Kalinowski J."/>
            <person name="Ruckert C."/>
        </authorList>
    </citation>
    <scope>NUCLEOTIDE SEQUENCE [LARGE SCALE GENOMIC DNA]</scope>
    <source>
        <strain evidence="2">AJ 3170</strain>
    </source>
</reference>
<proteinExistence type="predicted"/>
<dbReference type="PANTHER" id="PTHR30157">
    <property type="entry name" value="FERRIC REDUCTASE, NADPH-DEPENDENT"/>
    <property type="match status" value="1"/>
</dbReference>
<dbReference type="HOGENOM" id="CLU_040923_2_1_11"/>
<dbReference type="PROSITE" id="PS51384">
    <property type="entry name" value="FAD_FR"/>
    <property type="match status" value="1"/>
</dbReference>
<dbReference type="SUPFAM" id="SSF63380">
    <property type="entry name" value="Riboflavin synthase domain-like"/>
    <property type="match status" value="1"/>
</dbReference>
<dbReference type="EMBL" id="CP006842">
    <property type="protein sequence ID" value="AHW63575.1"/>
    <property type="molecule type" value="Genomic_DNA"/>
</dbReference>
<evidence type="ECO:0000313" key="3">
    <source>
        <dbReference type="Proteomes" id="UP000023703"/>
    </source>
</evidence>
<dbReference type="OrthoDB" id="3291337at2"/>
<evidence type="ECO:0000259" key="1">
    <source>
        <dbReference type="PROSITE" id="PS51384"/>
    </source>
</evidence>
<evidence type="ECO:0000313" key="2">
    <source>
        <dbReference type="EMBL" id="AHW63575.1"/>
    </source>
</evidence>
<dbReference type="eggNOG" id="COG2375">
    <property type="taxonomic scope" value="Bacteria"/>
</dbReference>
<dbReference type="InterPro" id="IPR013113">
    <property type="entry name" value="SIP_FAD-bd"/>
</dbReference>
<dbReference type="InterPro" id="IPR017938">
    <property type="entry name" value="Riboflavin_synthase-like_b-brl"/>
</dbReference>
<dbReference type="STRING" id="1404245.CGLY_05635"/>